<keyword evidence="2" id="KW-0812">Transmembrane</keyword>
<evidence type="ECO:0000313" key="4">
    <source>
        <dbReference type="Proteomes" id="UP000297716"/>
    </source>
</evidence>
<feature type="compositionally biased region" description="Low complexity" evidence="1">
    <location>
        <begin position="286"/>
        <end position="313"/>
    </location>
</feature>
<keyword evidence="2" id="KW-1133">Transmembrane helix</keyword>
<dbReference type="EMBL" id="SKBN01000001">
    <property type="protein sequence ID" value="TGJ88626.1"/>
    <property type="molecule type" value="Genomic_DNA"/>
</dbReference>
<accession>A0A4Z0ZFZ7</accession>
<evidence type="ECO:0000256" key="1">
    <source>
        <dbReference type="SAM" id="MobiDB-lite"/>
    </source>
</evidence>
<comment type="caution">
    <text evidence="3">The sequence shown here is derived from an EMBL/GenBank/DDBJ whole genome shotgun (WGS) entry which is preliminary data.</text>
</comment>
<reference evidence="3 4" key="1">
    <citation type="submission" date="2019-03" db="EMBL/GenBank/DDBJ databases">
        <title>Draft genome sequence of Xylaria hypoxylon DSM 108379, a ubiquitous saprotrophic-parasitic fungi on hardwood.</title>
        <authorList>
            <person name="Buettner E."/>
            <person name="Leonhardt S."/>
            <person name="Gebauer A.M."/>
            <person name="Liers C."/>
            <person name="Hofrichter M."/>
            <person name="Kellner H."/>
        </authorList>
    </citation>
    <scope>NUCLEOTIDE SEQUENCE [LARGE SCALE GENOMIC DNA]</scope>
    <source>
        <strain evidence="3 4">DSM 108379</strain>
    </source>
</reference>
<dbReference type="AlphaFoldDB" id="A0A4Z0ZFZ7"/>
<keyword evidence="2" id="KW-0472">Membrane</keyword>
<feature type="region of interest" description="Disordered" evidence="1">
    <location>
        <begin position="162"/>
        <end position="207"/>
    </location>
</feature>
<feature type="compositionally biased region" description="Low complexity" evidence="1">
    <location>
        <begin position="162"/>
        <end position="190"/>
    </location>
</feature>
<dbReference type="Proteomes" id="UP000297716">
    <property type="component" value="Unassembled WGS sequence"/>
</dbReference>
<protein>
    <submittedName>
        <fullName evidence="3">Uncharacterized protein</fullName>
    </submittedName>
</protein>
<evidence type="ECO:0000313" key="3">
    <source>
        <dbReference type="EMBL" id="TGJ88626.1"/>
    </source>
</evidence>
<evidence type="ECO:0000256" key="2">
    <source>
        <dbReference type="SAM" id="Phobius"/>
    </source>
</evidence>
<dbReference type="CDD" id="cd21699">
    <property type="entry name" value="JMTM_APP_like"/>
    <property type="match status" value="1"/>
</dbReference>
<organism evidence="3 4">
    <name type="scientific">Xylaria hypoxylon</name>
    <dbReference type="NCBI Taxonomy" id="37992"/>
    <lineage>
        <taxon>Eukaryota</taxon>
        <taxon>Fungi</taxon>
        <taxon>Dikarya</taxon>
        <taxon>Ascomycota</taxon>
        <taxon>Pezizomycotina</taxon>
        <taxon>Sordariomycetes</taxon>
        <taxon>Xylariomycetidae</taxon>
        <taxon>Xylariales</taxon>
        <taxon>Xylariaceae</taxon>
        <taxon>Xylaria</taxon>
    </lineage>
</organism>
<feature type="region of interest" description="Disordered" evidence="1">
    <location>
        <begin position="244"/>
        <end position="382"/>
    </location>
</feature>
<dbReference type="OrthoDB" id="4148662at2759"/>
<keyword evidence="4" id="KW-1185">Reference proteome</keyword>
<feature type="transmembrane region" description="Helical" evidence="2">
    <location>
        <begin position="214"/>
        <end position="238"/>
    </location>
</feature>
<gene>
    <name evidence="3" type="ORF">E0Z10_g137</name>
</gene>
<name>A0A4Z0ZFZ7_9PEZI</name>
<sequence>MVEINPSISNGSCWANVNVALEVDYIPCGNVADGNSYACCHYGDNCLSSNACYHGKCFAVGITYLAGCTSQDFSGPACQNKGGFFDQPWVGLTRCDPDQNSWAGCPEKRGVVGSYPPTANCKCSKDTILFQDSPTLENIARLPSKLGDTISWFPGHEPIATILTETPPTTSTQLTHSTTISSMSNNSPTVSSPPTPTSSTTAPLDTELSTGEKAGIGVGSVLGALAVGCLVVIAVVLYKRRATKNETPSSQPFLPTIEPDRAQPEPFVPSFLPLGGFKAELPADGPPTASTMAPSSVSSSPIPAPSPAQSTTPRQYYQPYRPGAIGNRRHSNVSQLSGKTQGYPESLVSTLTPQIPEEESPGAAEHGHSKTGQPDTIHELQG</sequence>
<proteinExistence type="predicted"/>
<dbReference type="STRING" id="37992.A0A4Z0ZFZ7"/>